<dbReference type="AlphaFoldDB" id="A0A239KYF0"/>
<proteinExistence type="predicted"/>
<keyword evidence="3" id="KW-1185">Reference proteome</keyword>
<dbReference type="PANTHER" id="PTHR35525">
    <property type="entry name" value="BLL6575 PROTEIN"/>
    <property type="match status" value="1"/>
</dbReference>
<evidence type="ECO:0000313" key="3">
    <source>
        <dbReference type="Proteomes" id="UP000198280"/>
    </source>
</evidence>
<dbReference type="SUPFAM" id="SSF160904">
    <property type="entry name" value="Jann2411-like"/>
    <property type="match status" value="1"/>
</dbReference>
<dbReference type="EMBL" id="FZOF01000017">
    <property type="protein sequence ID" value="SNT23241.1"/>
    <property type="molecule type" value="Genomic_DNA"/>
</dbReference>
<dbReference type="Pfam" id="PF07336">
    <property type="entry name" value="ABATE"/>
    <property type="match status" value="1"/>
</dbReference>
<evidence type="ECO:0000313" key="2">
    <source>
        <dbReference type="EMBL" id="SNT23241.1"/>
    </source>
</evidence>
<name>A0A239KYF0_9ACTN</name>
<dbReference type="InterPro" id="IPR021005">
    <property type="entry name" value="Znf_CGNR"/>
</dbReference>
<dbReference type="PANTHER" id="PTHR35525:SF3">
    <property type="entry name" value="BLL6575 PROTEIN"/>
    <property type="match status" value="1"/>
</dbReference>
<evidence type="ECO:0000259" key="1">
    <source>
        <dbReference type="Pfam" id="PF11706"/>
    </source>
</evidence>
<dbReference type="InterPro" id="IPR010852">
    <property type="entry name" value="ABATE"/>
</dbReference>
<dbReference type="Pfam" id="PF11706">
    <property type="entry name" value="zf-CGNR"/>
    <property type="match status" value="1"/>
</dbReference>
<gene>
    <name evidence="2" type="ORF">SAMN05216252_117143</name>
</gene>
<accession>A0A239KYF0</accession>
<reference evidence="2 3" key="1">
    <citation type="submission" date="2017-06" db="EMBL/GenBank/DDBJ databases">
        <authorList>
            <person name="Kim H.J."/>
            <person name="Triplett B.A."/>
        </authorList>
    </citation>
    <scope>NUCLEOTIDE SEQUENCE [LARGE SCALE GENOMIC DNA]</scope>
    <source>
        <strain evidence="2 3">CGMCC 4.1858</strain>
    </source>
</reference>
<dbReference type="Proteomes" id="UP000198280">
    <property type="component" value="Unassembled WGS sequence"/>
</dbReference>
<feature type="domain" description="Zinc finger CGNR" evidence="1">
    <location>
        <begin position="150"/>
        <end position="189"/>
    </location>
</feature>
<dbReference type="InterPro" id="IPR023286">
    <property type="entry name" value="ABATE_dom_sf"/>
</dbReference>
<organism evidence="2 3">
    <name type="scientific">Actinacidiphila glaucinigra</name>
    <dbReference type="NCBI Taxonomy" id="235986"/>
    <lineage>
        <taxon>Bacteria</taxon>
        <taxon>Bacillati</taxon>
        <taxon>Actinomycetota</taxon>
        <taxon>Actinomycetes</taxon>
        <taxon>Kitasatosporales</taxon>
        <taxon>Streptomycetaceae</taxon>
        <taxon>Actinacidiphila</taxon>
    </lineage>
</organism>
<protein>
    <submittedName>
        <fullName evidence="2">Conserved protein containing a Zn-ribbon-like motif, possibly RNA-binding</fullName>
    </submittedName>
</protein>
<dbReference type="Gene3D" id="1.10.3300.10">
    <property type="entry name" value="Jann2411-like domain"/>
    <property type="match status" value="1"/>
</dbReference>
<sequence length="198" mass="21061">MGIEELQAAGFPMGGEPLVVLDLADTVMTARRPAVDLLETPAAAAAWWGIQARRLPPGPAPDPVATRRLRAAVREALDAHLEGRPVDPVAVEDINAAASSAPVSPRLVVTPEGLRETSRRHTEYGGNAALAVIAAEAVALLGSPGRLALLRRCANPECSMLFLAGNRRRKWCTGNICGNRTRVARHYERSRAGRIPAG</sequence>